<keyword evidence="2" id="KW-0547">Nucleotide-binding</keyword>
<dbReference type="InterPro" id="IPR027417">
    <property type="entry name" value="P-loop_NTPase"/>
</dbReference>
<evidence type="ECO:0000256" key="6">
    <source>
        <dbReference type="SAM" id="Coils"/>
    </source>
</evidence>
<dbReference type="PANTHER" id="PTHR10465">
    <property type="entry name" value="TRANSMEMBRANE GTPASE FZO1"/>
    <property type="match status" value="1"/>
</dbReference>
<gene>
    <name evidence="8" type="ORF">SAMN04244571_00391</name>
</gene>
<keyword evidence="5" id="KW-0472">Membrane</keyword>
<feature type="domain" description="Dynamin N-terminal" evidence="7">
    <location>
        <begin position="139"/>
        <end position="297"/>
    </location>
</feature>
<keyword evidence="6" id="KW-0175">Coiled coil</keyword>
<dbReference type="InterPro" id="IPR027094">
    <property type="entry name" value="Mitofusin_fam"/>
</dbReference>
<organism evidence="8 9">
    <name type="scientific">Azotobacter beijerinckii</name>
    <dbReference type="NCBI Taxonomy" id="170623"/>
    <lineage>
        <taxon>Bacteria</taxon>
        <taxon>Pseudomonadati</taxon>
        <taxon>Pseudomonadota</taxon>
        <taxon>Gammaproteobacteria</taxon>
        <taxon>Pseudomonadales</taxon>
        <taxon>Pseudomonadaceae</taxon>
        <taxon>Azotobacter</taxon>
    </lineage>
</organism>
<dbReference type="PANTHER" id="PTHR10465:SF0">
    <property type="entry name" value="SARCALUMENIN"/>
    <property type="match status" value="1"/>
</dbReference>
<evidence type="ECO:0000313" key="8">
    <source>
        <dbReference type="EMBL" id="SFA79795.1"/>
    </source>
</evidence>
<sequence length="767" mass="87504">MQHIEITHNPFTVNTAILVNGKQPAEGSPLTAYREQRLQRWVEGLFGDLDAVFNGATEFKLTFKGVESDWLDINEAAEKAEAEGMKITLEHAPFAKDGEKRLQELVKLKEKAKAENFLDFNDGDFLHNFQKALDRDFDVFVVATMSSGKSTLINSILGQDLLPAANEATTATIAEIYDNDGMPDGMFNATCYAQPGYVSEIECKEQKLDEAKSVKKELLTEWNNNPEVFKIKLEGNIQGIEERQHVRLVLTDTPGPNNSQNSEHSRTTQKCIQDESKQPLIIYVLNGTQLGTDDDKHLLGLVSKYMNKGGKQGKDRFLFVANKMDNFDPEKENVPDVLGRVHDYLESNGISHPLVYPVTARLAYLLRKEKAALERGDADRLTRAEQGDLNKLKFSFDVDEQETRDMDMEQYMPLSGRAKEKLDKRKLPPLLRRSGIPALESIIDEYIDKYCFPYRVKHAYDALLEAIRKAVNKNELELQLDQDAKALEQIKAAVAELNARKDKSFDLEVYKERIEREGKALPEPVEKTLFAIQQERMPVLADLDKRLHGEVSPLEASRLLGGANKELLFLHNKMVNAYEEEFKKAQDAIRADLKAEYQAYVQSLFPESNELKLPLLDSIKRSLGDMSLDLGVRNEDVQKKDKYEWQERAWYNPFRWFGDSHTQEYAGTREVVDLGDRWAKAKTEIETALRGLVENAQVHIQFGHEQLIEDYMAFMTQQFDKHFSQLMAELDAKLSDQQQREDAIAQAKAQLDRINSFEAKLKATLEV</sequence>
<proteinExistence type="predicted"/>
<name>A0A1I0VTQ5_9GAMM</name>
<dbReference type="Pfam" id="PF00350">
    <property type="entry name" value="Dynamin_N"/>
    <property type="match status" value="1"/>
</dbReference>
<keyword evidence="4" id="KW-0342">GTP-binding</keyword>
<evidence type="ECO:0000313" key="9">
    <source>
        <dbReference type="Proteomes" id="UP000198861"/>
    </source>
</evidence>
<protein>
    <submittedName>
        <fullName evidence="8">Dynamin family protein</fullName>
    </submittedName>
</protein>
<feature type="coiled-coil region" evidence="6">
    <location>
        <begin position="473"/>
        <end position="500"/>
    </location>
</feature>
<dbReference type="SUPFAM" id="SSF52540">
    <property type="entry name" value="P-loop containing nucleoside triphosphate hydrolases"/>
    <property type="match status" value="1"/>
</dbReference>
<dbReference type="InterPro" id="IPR045063">
    <property type="entry name" value="Dynamin_N"/>
</dbReference>
<keyword evidence="3" id="KW-0378">Hydrolase</keyword>
<accession>A0A1I0VTQ5</accession>
<evidence type="ECO:0000256" key="4">
    <source>
        <dbReference type="ARBA" id="ARBA00023134"/>
    </source>
</evidence>
<evidence type="ECO:0000259" key="7">
    <source>
        <dbReference type="Pfam" id="PF00350"/>
    </source>
</evidence>
<keyword evidence="9" id="KW-1185">Reference proteome</keyword>
<dbReference type="EMBL" id="FOKJ01000003">
    <property type="protein sequence ID" value="SFA79795.1"/>
    <property type="molecule type" value="Genomic_DNA"/>
</dbReference>
<evidence type="ECO:0000256" key="2">
    <source>
        <dbReference type="ARBA" id="ARBA00022741"/>
    </source>
</evidence>
<evidence type="ECO:0000256" key="1">
    <source>
        <dbReference type="ARBA" id="ARBA00004370"/>
    </source>
</evidence>
<dbReference type="Gene3D" id="3.40.50.300">
    <property type="entry name" value="P-loop containing nucleotide triphosphate hydrolases"/>
    <property type="match status" value="1"/>
</dbReference>
<evidence type="ECO:0000256" key="5">
    <source>
        <dbReference type="ARBA" id="ARBA00023136"/>
    </source>
</evidence>
<dbReference type="Proteomes" id="UP000198861">
    <property type="component" value="Unassembled WGS sequence"/>
</dbReference>
<comment type="caution">
    <text evidence="8">The sequence shown here is derived from an EMBL/GenBank/DDBJ whole genome shotgun (WGS) entry which is preliminary data.</text>
</comment>
<comment type="subcellular location">
    <subcellularLocation>
        <location evidence="1">Membrane</location>
    </subcellularLocation>
</comment>
<evidence type="ECO:0000256" key="3">
    <source>
        <dbReference type="ARBA" id="ARBA00022801"/>
    </source>
</evidence>
<reference evidence="8 9" key="1">
    <citation type="submission" date="2016-10" db="EMBL/GenBank/DDBJ databases">
        <authorList>
            <person name="Varghese N."/>
            <person name="Submissions S."/>
        </authorList>
    </citation>
    <scope>NUCLEOTIDE SEQUENCE [LARGE SCALE GENOMIC DNA]</scope>
    <source>
        <strain evidence="8 9">DSM 282</strain>
    </source>
</reference>